<sequence>MGGHWLAPGGKTVPVVAISPALLCRLVGRPIGDEELIRVLAELGCDVEGIDSQTGTLSINLLPARPDLFDVCGLARALRGYLGIETGLAEYRFPDSDVRVLVKPGLEGVRPFIASAVVHGVRLDDELVAVIMDLQENLHWGLGRDRRRASIGIYDLNTIKPDIIYQPVKPDGVKFVPLGLDTPLTPEEILASHPKGQAYRHLLNGLPVYPLLADARNRVLSMPPIINSEETKVTPQTTDIFIDVTGPESGAVSRTLSVIAAVFADLGGRVERVRVEYPDGKIWQTPDMSPEPMCLDPAEVRQIIGINPDISETVQLLRRMRYGAEPLPDRRIRVLVPAYRSDVMHTRDLIEDVAIAYGYHRLKPEILPTVTSSQPSRLEEFCVLVRRVMTGLGFIEIMSLNLSSPEAQFEKLGIPDDGRTVILENPISVEQRILRRHLLAGIMETMSLNSTQPYPQKIFEIGDAFELDPQAETSARSRRQLALGIADAKTGFAELRQILEALGRELDWELGFAPEDRMPFIPGRSAIIISAAGERVGSGGEVHPEVLERLGIGVPVVLAQLDLDRLFRS</sequence>
<keyword evidence="8 12" id="KW-0067">ATP-binding</keyword>
<keyword evidence="7 12" id="KW-0547">Nucleotide-binding</keyword>
<dbReference type="InterPro" id="IPR009061">
    <property type="entry name" value="DNA-bd_dom_put_sf"/>
</dbReference>
<keyword evidence="9 12" id="KW-0460">Magnesium</keyword>
<dbReference type="GO" id="GO:0003723">
    <property type="term" value="F:RNA binding"/>
    <property type="evidence" value="ECO:0007669"/>
    <property type="project" value="InterPro"/>
</dbReference>
<feature type="binding site" evidence="12">
    <location>
        <position position="342"/>
    </location>
    <ligand>
        <name>Mg(2+)</name>
        <dbReference type="ChEBI" id="CHEBI:18420"/>
        <note>shared with alpha subunit</note>
    </ligand>
</feature>
<comment type="similarity">
    <text evidence="3 12">Belongs to the phenylalanyl-tRNA synthetase beta subunit family. Type 2 subfamily.</text>
</comment>
<evidence type="ECO:0000259" key="13">
    <source>
        <dbReference type="PROSITE" id="PS51483"/>
    </source>
</evidence>
<dbReference type="SUPFAM" id="SSF46955">
    <property type="entry name" value="Putative DNA-binding domain"/>
    <property type="match status" value="2"/>
</dbReference>
<dbReference type="PROSITE" id="PS51483">
    <property type="entry name" value="B5"/>
    <property type="match status" value="1"/>
</dbReference>
<feature type="binding site" evidence="12">
    <location>
        <position position="352"/>
    </location>
    <ligand>
        <name>Mg(2+)</name>
        <dbReference type="ChEBI" id="CHEBI:18420"/>
        <note>shared with alpha subunit</note>
    </ligand>
</feature>
<dbReference type="SMART" id="SM00874">
    <property type="entry name" value="B5"/>
    <property type="match status" value="1"/>
</dbReference>
<comment type="subcellular location">
    <subcellularLocation>
        <location evidence="2 12">Cytoplasm</location>
    </subcellularLocation>
</comment>
<comment type="cofactor">
    <cofactor evidence="1 12">
        <name>Mg(2+)</name>
        <dbReference type="ChEBI" id="CHEBI:18420"/>
    </cofactor>
</comment>
<evidence type="ECO:0000313" key="14">
    <source>
        <dbReference type="EMBL" id="HEA87211.1"/>
    </source>
</evidence>
<dbReference type="GO" id="GO:0009328">
    <property type="term" value="C:phenylalanine-tRNA ligase complex"/>
    <property type="evidence" value="ECO:0007669"/>
    <property type="project" value="TreeGrafter"/>
</dbReference>
<evidence type="ECO:0000256" key="8">
    <source>
        <dbReference type="ARBA" id="ARBA00022840"/>
    </source>
</evidence>
<organism evidence="14">
    <name type="scientific">candidate division WOR-3 bacterium</name>
    <dbReference type="NCBI Taxonomy" id="2052148"/>
    <lineage>
        <taxon>Bacteria</taxon>
        <taxon>Bacteria division WOR-3</taxon>
    </lineage>
</organism>
<dbReference type="InterPro" id="IPR020825">
    <property type="entry name" value="Phe-tRNA_synthase-like_B3/B4"/>
</dbReference>
<dbReference type="EMBL" id="DSLG01000004">
    <property type="protein sequence ID" value="HEA87211.1"/>
    <property type="molecule type" value="Genomic_DNA"/>
</dbReference>
<dbReference type="CDD" id="cd00769">
    <property type="entry name" value="PheRS_beta_core"/>
    <property type="match status" value="1"/>
</dbReference>
<evidence type="ECO:0000256" key="2">
    <source>
        <dbReference type="ARBA" id="ARBA00004496"/>
    </source>
</evidence>
<keyword evidence="4 12" id="KW-0963">Cytoplasm</keyword>
<dbReference type="GO" id="GO:0005524">
    <property type="term" value="F:ATP binding"/>
    <property type="evidence" value="ECO:0007669"/>
    <property type="project" value="UniProtKB-UniRule"/>
</dbReference>
<evidence type="ECO:0000256" key="4">
    <source>
        <dbReference type="ARBA" id="ARBA00022490"/>
    </source>
</evidence>
<dbReference type="Gene3D" id="3.50.40.10">
    <property type="entry name" value="Phenylalanyl-trna Synthetase, Chain B, domain 3"/>
    <property type="match status" value="1"/>
</dbReference>
<accession>A0A7C1T184</accession>
<dbReference type="GO" id="GO:0000287">
    <property type="term" value="F:magnesium ion binding"/>
    <property type="evidence" value="ECO:0007669"/>
    <property type="project" value="InterPro"/>
</dbReference>
<dbReference type="PANTHER" id="PTHR10947:SF0">
    <property type="entry name" value="PHENYLALANINE--TRNA LIGASE BETA SUBUNIT"/>
    <property type="match status" value="1"/>
</dbReference>
<feature type="domain" description="B5" evidence="13">
    <location>
        <begin position="288"/>
        <end position="364"/>
    </location>
</feature>
<dbReference type="EC" id="6.1.1.20" evidence="12"/>
<dbReference type="Gene3D" id="3.30.930.10">
    <property type="entry name" value="Bira Bifunctional Protein, Domain 2"/>
    <property type="match status" value="1"/>
</dbReference>
<dbReference type="InterPro" id="IPR041616">
    <property type="entry name" value="PheRS_beta_core"/>
</dbReference>
<dbReference type="InterPro" id="IPR005147">
    <property type="entry name" value="tRNA_synthase_B5-dom"/>
</dbReference>
<dbReference type="Pfam" id="PF17759">
    <property type="entry name" value="tRNA_synthFbeta"/>
    <property type="match status" value="1"/>
</dbReference>
<dbReference type="InterPro" id="IPR004531">
    <property type="entry name" value="Phe-tRNA-synth_IIc_bsu_arc_euk"/>
</dbReference>
<evidence type="ECO:0000256" key="9">
    <source>
        <dbReference type="ARBA" id="ARBA00022842"/>
    </source>
</evidence>
<dbReference type="HAMAP" id="MF_00284">
    <property type="entry name" value="Phe_tRNA_synth_beta2"/>
    <property type="match status" value="1"/>
</dbReference>
<dbReference type="InterPro" id="IPR005146">
    <property type="entry name" value="B3/B4_tRNA-bd"/>
</dbReference>
<dbReference type="PANTHER" id="PTHR10947">
    <property type="entry name" value="PHENYLALANYL-TRNA SYNTHETASE BETA CHAIN AND LEUCINE-RICH REPEAT-CONTAINING PROTEIN 47"/>
    <property type="match status" value="1"/>
</dbReference>
<evidence type="ECO:0000256" key="3">
    <source>
        <dbReference type="ARBA" id="ARBA00007438"/>
    </source>
</evidence>
<dbReference type="EMBL" id="DSTU01000007">
    <property type="protein sequence ID" value="HFJ54119.1"/>
    <property type="molecule type" value="Genomic_DNA"/>
</dbReference>
<feature type="binding site" evidence="12">
    <location>
        <position position="348"/>
    </location>
    <ligand>
        <name>Mg(2+)</name>
        <dbReference type="ChEBI" id="CHEBI:18420"/>
        <note>shared with alpha subunit</note>
    </ligand>
</feature>
<evidence type="ECO:0000256" key="1">
    <source>
        <dbReference type="ARBA" id="ARBA00001946"/>
    </source>
</evidence>
<dbReference type="SUPFAM" id="SSF55681">
    <property type="entry name" value="Class II aaRS and biotin synthetases"/>
    <property type="match status" value="1"/>
</dbReference>
<evidence type="ECO:0000256" key="12">
    <source>
        <dbReference type="HAMAP-Rule" id="MF_00284"/>
    </source>
</evidence>
<dbReference type="Gene3D" id="3.30.56.10">
    <property type="match status" value="2"/>
</dbReference>
<keyword evidence="10 12" id="KW-0648">Protein biosynthesis</keyword>
<dbReference type="InterPro" id="IPR045060">
    <property type="entry name" value="Phe-tRNA-ligase_IIc_bsu"/>
</dbReference>
<keyword evidence="11 12" id="KW-0030">Aminoacyl-tRNA synthetase</keyword>
<dbReference type="Pfam" id="PF03483">
    <property type="entry name" value="B3_4"/>
    <property type="match status" value="1"/>
</dbReference>
<comment type="caution">
    <text evidence="14">The sequence shown here is derived from an EMBL/GenBank/DDBJ whole genome shotgun (WGS) entry which is preliminary data.</text>
</comment>
<keyword evidence="6 12" id="KW-0479">Metal-binding</keyword>
<evidence type="ECO:0000256" key="7">
    <source>
        <dbReference type="ARBA" id="ARBA00022741"/>
    </source>
</evidence>
<proteinExistence type="inferred from homology"/>
<reference evidence="14" key="1">
    <citation type="journal article" date="2020" name="mSystems">
        <title>Genome- and Community-Level Interaction Insights into Carbon Utilization and Element Cycling Functions of Hydrothermarchaeota in Hydrothermal Sediment.</title>
        <authorList>
            <person name="Zhou Z."/>
            <person name="Liu Y."/>
            <person name="Xu W."/>
            <person name="Pan J."/>
            <person name="Luo Z.H."/>
            <person name="Li M."/>
        </authorList>
    </citation>
    <scope>NUCLEOTIDE SEQUENCE [LARGE SCALE GENOMIC DNA]</scope>
    <source>
        <strain evidence="14">SpSt-265</strain>
        <strain evidence="15">SpSt-465</strain>
    </source>
</reference>
<comment type="subunit">
    <text evidence="12">Tetramer of two alpha and two beta subunits.</text>
</comment>
<keyword evidence="5 12" id="KW-0436">Ligase</keyword>
<evidence type="ECO:0000256" key="10">
    <source>
        <dbReference type="ARBA" id="ARBA00022917"/>
    </source>
</evidence>
<name>A0A7C1T184_UNCW3</name>
<feature type="binding site" evidence="12">
    <location>
        <position position="351"/>
    </location>
    <ligand>
        <name>Mg(2+)</name>
        <dbReference type="ChEBI" id="CHEBI:18420"/>
        <note>shared with alpha subunit</note>
    </ligand>
</feature>
<dbReference type="GO" id="GO:0006432">
    <property type="term" value="P:phenylalanyl-tRNA aminoacylation"/>
    <property type="evidence" value="ECO:0007669"/>
    <property type="project" value="UniProtKB-UniRule"/>
</dbReference>
<dbReference type="InterPro" id="IPR022918">
    <property type="entry name" value="Phe_tRNA_ligase_beta2_arc"/>
</dbReference>
<gene>
    <name evidence="12" type="primary">pheT</name>
    <name evidence="14" type="ORF">ENP94_04280</name>
    <name evidence="15" type="ORF">ENS16_05465</name>
</gene>
<protein>
    <recommendedName>
        <fullName evidence="12">Phenylalanine--tRNA ligase beta subunit</fullName>
        <ecNumber evidence="12">6.1.1.20</ecNumber>
    </recommendedName>
    <alternativeName>
        <fullName evidence="12">Phenylalanyl-tRNA synthetase beta subunit</fullName>
        <shortName evidence="12">PheRS</shortName>
    </alternativeName>
</protein>
<evidence type="ECO:0000256" key="5">
    <source>
        <dbReference type="ARBA" id="ARBA00022598"/>
    </source>
</evidence>
<dbReference type="SMART" id="SM00873">
    <property type="entry name" value="B3_4"/>
    <property type="match status" value="1"/>
</dbReference>
<dbReference type="NCBIfam" id="TIGR00471">
    <property type="entry name" value="pheT_arch"/>
    <property type="match status" value="1"/>
</dbReference>
<evidence type="ECO:0000313" key="15">
    <source>
        <dbReference type="EMBL" id="HFJ54119.1"/>
    </source>
</evidence>
<dbReference type="GO" id="GO:0004826">
    <property type="term" value="F:phenylalanine-tRNA ligase activity"/>
    <property type="evidence" value="ECO:0007669"/>
    <property type="project" value="UniProtKB-UniRule"/>
</dbReference>
<evidence type="ECO:0000256" key="11">
    <source>
        <dbReference type="ARBA" id="ARBA00023146"/>
    </source>
</evidence>
<dbReference type="AlphaFoldDB" id="A0A7C1T184"/>
<comment type="catalytic activity">
    <reaction evidence="12">
        <text>tRNA(Phe) + L-phenylalanine + ATP = L-phenylalanyl-tRNA(Phe) + AMP + diphosphate + H(+)</text>
        <dbReference type="Rhea" id="RHEA:19413"/>
        <dbReference type="Rhea" id="RHEA-COMP:9668"/>
        <dbReference type="Rhea" id="RHEA-COMP:9699"/>
        <dbReference type="ChEBI" id="CHEBI:15378"/>
        <dbReference type="ChEBI" id="CHEBI:30616"/>
        <dbReference type="ChEBI" id="CHEBI:33019"/>
        <dbReference type="ChEBI" id="CHEBI:58095"/>
        <dbReference type="ChEBI" id="CHEBI:78442"/>
        <dbReference type="ChEBI" id="CHEBI:78531"/>
        <dbReference type="ChEBI" id="CHEBI:456215"/>
        <dbReference type="EC" id="6.1.1.20"/>
    </reaction>
</comment>
<evidence type="ECO:0000256" key="6">
    <source>
        <dbReference type="ARBA" id="ARBA00022723"/>
    </source>
</evidence>
<dbReference type="Pfam" id="PF03484">
    <property type="entry name" value="B5"/>
    <property type="match status" value="1"/>
</dbReference>
<dbReference type="InterPro" id="IPR045864">
    <property type="entry name" value="aa-tRNA-synth_II/BPL/LPL"/>
</dbReference>